<reference evidence="5" key="1">
    <citation type="submission" date="2023-03" db="EMBL/GenBank/DDBJ databases">
        <title>Chitinimonas shenzhenensis gen. nov., sp. nov., a novel member of family Burkholderiaceae isolated from activated sludge collected in Shen Zhen, China.</title>
        <authorList>
            <person name="Wang X."/>
        </authorList>
    </citation>
    <scope>NUCLEOTIDE SEQUENCE</scope>
    <source>
        <strain evidence="5">DQS-5</strain>
    </source>
</reference>
<evidence type="ECO:0000313" key="5">
    <source>
        <dbReference type="EMBL" id="MDK2125196.1"/>
    </source>
</evidence>
<evidence type="ECO:0000259" key="4">
    <source>
        <dbReference type="PROSITE" id="PS01124"/>
    </source>
</evidence>
<dbReference type="Gene3D" id="3.30.450.20">
    <property type="entry name" value="PAS domain"/>
    <property type="match status" value="1"/>
</dbReference>
<dbReference type="PANTHER" id="PTHR46796">
    <property type="entry name" value="HTH-TYPE TRANSCRIPTIONAL ACTIVATOR RHAS-RELATED"/>
    <property type="match status" value="1"/>
</dbReference>
<protein>
    <submittedName>
        <fullName evidence="5">AraC family transcriptional regulator</fullName>
    </submittedName>
</protein>
<dbReference type="InterPro" id="IPR035965">
    <property type="entry name" value="PAS-like_dom_sf"/>
</dbReference>
<gene>
    <name evidence="5" type="ORF">PZA18_14160</name>
</gene>
<dbReference type="InterPro" id="IPR020449">
    <property type="entry name" value="Tscrpt_reg_AraC-type_HTH"/>
</dbReference>
<dbReference type="Proteomes" id="UP001172778">
    <property type="component" value="Unassembled WGS sequence"/>
</dbReference>
<keyword evidence="1" id="KW-0805">Transcription regulation</keyword>
<evidence type="ECO:0000256" key="3">
    <source>
        <dbReference type="ARBA" id="ARBA00023163"/>
    </source>
</evidence>
<comment type="caution">
    <text evidence="5">The sequence shown here is derived from an EMBL/GenBank/DDBJ whole genome shotgun (WGS) entry which is preliminary data.</text>
</comment>
<dbReference type="SUPFAM" id="SSF46689">
    <property type="entry name" value="Homeodomain-like"/>
    <property type="match status" value="1"/>
</dbReference>
<dbReference type="PROSITE" id="PS00041">
    <property type="entry name" value="HTH_ARAC_FAMILY_1"/>
    <property type="match status" value="1"/>
</dbReference>
<dbReference type="InterPro" id="IPR050204">
    <property type="entry name" value="AraC_XylS_family_regulators"/>
</dbReference>
<evidence type="ECO:0000313" key="6">
    <source>
        <dbReference type="Proteomes" id="UP001172778"/>
    </source>
</evidence>
<accession>A0ABT7DYQ5</accession>
<organism evidence="5 6">
    <name type="scientific">Parachitinimonas caeni</name>
    <dbReference type="NCBI Taxonomy" id="3031301"/>
    <lineage>
        <taxon>Bacteria</taxon>
        <taxon>Pseudomonadati</taxon>
        <taxon>Pseudomonadota</taxon>
        <taxon>Betaproteobacteria</taxon>
        <taxon>Neisseriales</taxon>
        <taxon>Chitinibacteraceae</taxon>
        <taxon>Parachitinimonas</taxon>
    </lineage>
</organism>
<feature type="domain" description="HTH araC/xylS-type" evidence="4">
    <location>
        <begin position="152"/>
        <end position="250"/>
    </location>
</feature>
<dbReference type="EMBL" id="JARRAF010000016">
    <property type="protein sequence ID" value="MDK2125196.1"/>
    <property type="molecule type" value="Genomic_DNA"/>
</dbReference>
<dbReference type="PANTHER" id="PTHR46796:SF13">
    <property type="entry name" value="HTH-TYPE TRANSCRIPTIONAL ACTIVATOR RHAS"/>
    <property type="match status" value="1"/>
</dbReference>
<dbReference type="InterPro" id="IPR018060">
    <property type="entry name" value="HTH_AraC"/>
</dbReference>
<evidence type="ECO:0000256" key="1">
    <source>
        <dbReference type="ARBA" id="ARBA00023015"/>
    </source>
</evidence>
<dbReference type="Pfam" id="PF08448">
    <property type="entry name" value="PAS_4"/>
    <property type="match status" value="1"/>
</dbReference>
<proteinExistence type="predicted"/>
<dbReference type="PRINTS" id="PR00032">
    <property type="entry name" value="HTHARAC"/>
</dbReference>
<dbReference type="InterPro" id="IPR013656">
    <property type="entry name" value="PAS_4"/>
</dbReference>
<evidence type="ECO:0000256" key="2">
    <source>
        <dbReference type="ARBA" id="ARBA00023125"/>
    </source>
</evidence>
<dbReference type="InterPro" id="IPR009057">
    <property type="entry name" value="Homeodomain-like_sf"/>
</dbReference>
<keyword evidence="6" id="KW-1185">Reference proteome</keyword>
<dbReference type="RefSeq" id="WP_284101507.1">
    <property type="nucleotide sequence ID" value="NZ_JARRAF010000016.1"/>
</dbReference>
<dbReference type="Gene3D" id="1.10.10.60">
    <property type="entry name" value="Homeodomain-like"/>
    <property type="match status" value="1"/>
</dbReference>
<dbReference type="InterPro" id="IPR018062">
    <property type="entry name" value="HTH_AraC-typ_CS"/>
</dbReference>
<keyword evidence="2" id="KW-0238">DNA-binding</keyword>
<dbReference type="SUPFAM" id="SSF55785">
    <property type="entry name" value="PYP-like sensor domain (PAS domain)"/>
    <property type="match status" value="1"/>
</dbReference>
<dbReference type="PROSITE" id="PS01124">
    <property type="entry name" value="HTH_ARAC_FAMILY_2"/>
    <property type="match status" value="1"/>
</dbReference>
<sequence length="268" mass="30525">MKEATAEESESAVSPDRQALHVAAQTAMLFDGMPGFAYVVKDAAGRYVAFNQSILQRVKARWPDDIRGLTAAQIWPEALAQRYVAQDRWLLARRLPIIDQIDPILYNHGETGWCKTCKYPLLDRDGQMLGILCLSHDLPDASRHGLITHQLAGVLDRISMHFDEKLQIADLASQAGLGLEQFALRVRKIFGISPAELILRNRIRSACALLRRGDDTLSDIAQQCGFYDHSQFSRQFRRMIGVNPSHYRKWLQTQSEPTWVSWEPRWPN</sequence>
<name>A0ABT7DYQ5_9NEIS</name>
<keyword evidence="3" id="KW-0804">Transcription</keyword>
<dbReference type="Pfam" id="PF12833">
    <property type="entry name" value="HTH_18"/>
    <property type="match status" value="1"/>
</dbReference>
<dbReference type="SMART" id="SM00342">
    <property type="entry name" value="HTH_ARAC"/>
    <property type="match status" value="1"/>
</dbReference>